<dbReference type="GeneID" id="92011165"/>
<evidence type="ECO:0000256" key="1">
    <source>
        <dbReference type="SAM" id="MobiDB-lite"/>
    </source>
</evidence>
<proteinExistence type="predicted"/>
<sequence length="183" mass="20733">MASTKQHIQLAKSLPPRLMRFFQKFPPPTLLQGTAAASTTSPTAATPTESTTAAEQQQPAYHNPFKPRFNTITGRWQGPTFSLRRQADLCKIAAKYGVEELLPHSIKKSGERARRREEQGLRVKGTGVGQKVKGKAWERGLKSKLEERRQAMLQMPEMIQTWKQVRESIYAAWKRALFLGDWG</sequence>
<keyword evidence="4" id="KW-1185">Reference proteome</keyword>
<dbReference type="EMBL" id="JAJVCZ030000007">
    <property type="protein sequence ID" value="KAL0257912.1"/>
    <property type="molecule type" value="Genomic_DNA"/>
</dbReference>
<dbReference type="PANTHER" id="PTHR28041">
    <property type="entry name" value="54S RIBOSOMAL PROTEIN L25, MITOCHONDRIAL"/>
    <property type="match status" value="1"/>
</dbReference>
<dbReference type="InterPro" id="IPR040922">
    <property type="entry name" value="Ribosomal_mL59_dom"/>
</dbReference>
<reference evidence="3 4" key="1">
    <citation type="submission" date="2024-02" db="EMBL/GenBank/DDBJ databases">
        <title>De novo assembly and annotation of 12 fungi associated with fruit tree decline syndrome in Ontario, Canada.</title>
        <authorList>
            <person name="Sulman M."/>
            <person name="Ellouze W."/>
            <person name="Ilyukhin E."/>
        </authorList>
    </citation>
    <scope>NUCLEOTIDE SEQUENCE [LARGE SCALE GENOMIC DNA]</scope>
    <source>
        <strain evidence="3 4">FDS-637</strain>
    </source>
</reference>
<evidence type="ECO:0000313" key="4">
    <source>
        <dbReference type="Proteomes" id="UP001430584"/>
    </source>
</evidence>
<feature type="compositionally biased region" description="Low complexity" evidence="1">
    <location>
        <begin position="34"/>
        <end position="60"/>
    </location>
</feature>
<dbReference type="PANTHER" id="PTHR28041:SF1">
    <property type="entry name" value="LARGE RIBOSOMAL SUBUNIT PROTEIN ML59"/>
    <property type="match status" value="1"/>
</dbReference>
<comment type="caution">
    <text evidence="3">The sequence shown here is derived from an EMBL/GenBank/DDBJ whole genome shotgun (WGS) entry which is preliminary data.</text>
</comment>
<organism evidence="3 4">
    <name type="scientific">Diplodia seriata</name>
    <dbReference type="NCBI Taxonomy" id="420778"/>
    <lineage>
        <taxon>Eukaryota</taxon>
        <taxon>Fungi</taxon>
        <taxon>Dikarya</taxon>
        <taxon>Ascomycota</taxon>
        <taxon>Pezizomycotina</taxon>
        <taxon>Dothideomycetes</taxon>
        <taxon>Dothideomycetes incertae sedis</taxon>
        <taxon>Botryosphaeriales</taxon>
        <taxon>Botryosphaeriaceae</taxon>
        <taxon>Diplodia</taxon>
    </lineage>
</organism>
<evidence type="ECO:0000259" key="2">
    <source>
        <dbReference type="Pfam" id="PF18126"/>
    </source>
</evidence>
<dbReference type="Proteomes" id="UP001430584">
    <property type="component" value="Unassembled WGS sequence"/>
</dbReference>
<dbReference type="Pfam" id="PF18126">
    <property type="entry name" value="Mitoc_mL59"/>
    <property type="match status" value="1"/>
</dbReference>
<name>A0ABR3CBA7_9PEZI</name>
<dbReference type="InterPro" id="IPR037507">
    <property type="entry name" value="Ribosomal_mL59"/>
</dbReference>
<feature type="domain" description="Large ribosomal subunit protein mL59" evidence="2">
    <location>
        <begin position="16"/>
        <end position="164"/>
    </location>
</feature>
<dbReference type="RefSeq" id="XP_066630941.1">
    <property type="nucleotide sequence ID" value="XM_066778504.1"/>
</dbReference>
<feature type="region of interest" description="Disordered" evidence="1">
    <location>
        <begin position="30"/>
        <end position="66"/>
    </location>
</feature>
<evidence type="ECO:0000313" key="3">
    <source>
        <dbReference type="EMBL" id="KAL0257912.1"/>
    </source>
</evidence>
<gene>
    <name evidence="3" type="ORF">SLS55_007080</name>
</gene>
<accession>A0ABR3CBA7</accession>
<protein>
    <recommendedName>
        <fullName evidence="2">Large ribosomal subunit protein mL59 domain-containing protein</fullName>
    </recommendedName>
</protein>